<feature type="compositionally biased region" description="Basic and acidic residues" evidence="1">
    <location>
        <begin position="1"/>
        <end position="18"/>
    </location>
</feature>
<name>A0ABM3R4Q3_SPIOL</name>
<evidence type="ECO:0000313" key="4">
    <source>
        <dbReference type="RefSeq" id="XP_056690596.1"/>
    </source>
</evidence>
<sequence>MVKDINARLERIEPKPRSSDSVVSSDTVNEPKVNNHTQNHNPKRSSPKAKNTSGDGDVTEKPVEPVKVYSEKELIREFEKTASTLVPEKDWSYRIAAMQRFESLVIGCRLS</sequence>
<keyword evidence="2" id="KW-1185">Reference proteome</keyword>
<organism evidence="2 4">
    <name type="scientific">Spinacia oleracea</name>
    <name type="common">Spinach</name>
    <dbReference type="NCBI Taxonomy" id="3562"/>
    <lineage>
        <taxon>Eukaryota</taxon>
        <taxon>Viridiplantae</taxon>
        <taxon>Streptophyta</taxon>
        <taxon>Embryophyta</taxon>
        <taxon>Tracheophyta</taxon>
        <taxon>Spermatophyta</taxon>
        <taxon>Magnoliopsida</taxon>
        <taxon>eudicotyledons</taxon>
        <taxon>Gunneridae</taxon>
        <taxon>Pentapetalae</taxon>
        <taxon>Caryophyllales</taxon>
        <taxon>Chenopodiaceae</taxon>
        <taxon>Chenopodioideae</taxon>
        <taxon>Anserineae</taxon>
        <taxon>Spinacia</taxon>
    </lineage>
</organism>
<reference evidence="2" key="1">
    <citation type="journal article" date="2021" name="Nat. Commun.">
        <title>Genomic analyses provide insights into spinach domestication and the genetic basis of agronomic traits.</title>
        <authorList>
            <person name="Cai X."/>
            <person name="Sun X."/>
            <person name="Xu C."/>
            <person name="Sun H."/>
            <person name="Wang X."/>
            <person name="Ge C."/>
            <person name="Zhang Z."/>
            <person name="Wang Q."/>
            <person name="Fei Z."/>
            <person name="Jiao C."/>
            <person name="Wang Q."/>
        </authorList>
    </citation>
    <scope>NUCLEOTIDE SEQUENCE [LARGE SCALE GENOMIC DNA]</scope>
    <source>
        <strain evidence="2">cv. Varoflay</strain>
    </source>
</reference>
<dbReference type="Gene3D" id="1.25.10.10">
    <property type="entry name" value="Leucine-rich Repeat Variant"/>
    <property type="match status" value="1"/>
</dbReference>
<dbReference type="GeneID" id="130465766"/>
<evidence type="ECO:0000313" key="2">
    <source>
        <dbReference type="Proteomes" id="UP000813463"/>
    </source>
</evidence>
<protein>
    <submittedName>
        <fullName evidence="3 4">CLIP-associated protein-like</fullName>
    </submittedName>
</protein>
<evidence type="ECO:0000313" key="3">
    <source>
        <dbReference type="RefSeq" id="XP_056690595.1"/>
    </source>
</evidence>
<dbReference type="RefSeq" id="XP_056690595.1">
    <property type="nucleotide sequence ID" value="XM_056834617.1"/>
</dbReference>
<dbReference type="InterPro" id="IPR011989">
    <property type="entry name" value="ARM-like"/>
</dbReference>
<proteinExistence type="predicted"/>
<gene>
    <name evidence="3 4" type="primary">LOC130465766</name>
</gene>
<evidence type="ECO:0000256" key="1">
    <source>
        <dbReference type="SAM" id="MobiDB-lite"/>
    </source>
</evidence>
<feature type="region of interest" description="Disordered" evidence="1">
    <location>
        <begin position="1"/>
        <end position="64"/>
    </location>
</feature>
<accession>A0ABM3R4Q3</accession>
<reference evidence="3 4" key="2">
    <citation type="submission" date="2025-05" db="UniProtKB">
        <authorList>
            <consortium name="RefSeq"/>
        </authorList>
    </citation>
    <scope>IDENTIFICATION</scope>
    <source>
        <tissue evidence="3 4">Leaf</tissue>
    </source>
</reference>
<dbReference type="Proteomes" id="UP000813463">
    <property type="component" value="Chromosome 1"/>
</dbReference>
<dbReference type="RefSeq" id="XP_056690596.1">
    <property type="nucleotide sequence ID" value="XM_056834618.1"/>
</dbReference>